<name>A0A0F9ZGR3_9MICR</name>
<protein>
    <submittedName>
        <fullName evidence="1">Uncharacterized protein</fullName>
    </submittedName>
</protein>
<evidence type="ECO:0000313" key="1">
    <source>
        <dbReference type="EMBL" id="KKO76454.1"/>
    </source>
</evidence>
<accession>A0A0F9ZGR3</accession>
<organism evidence="1 2">
    <name type="scientific">Vairimorpha ceranae</name>
    <dbReference type="NCBI Taxonomy" id="40302"/>
    <lineage>
        <taxon>Eukaryota</taxon>
        <taxon>Fungi</taxon>
        <taxon>Fungi incertae sedis</taxon>
        <taxon>Microsporidia</taxon>
        <taxon>Nosematidae</taxon>
        <taxon>Vairimorpha</taxon>
    </lineage>
</organism>
<dbReference type="EMBL" id="JPQZ01000003">
    <property type="protein sequence ID" value="KKO76454.1"/>
    <property type="molecule type" value="Genomic_DNA"/>
</dbReference>
<dbReference type="Proteomes" id="UP000034350">
    <property type="component" value="Unassembled WGS sequence"/>
</dbReference>
<keyword evidence="2" id="KW-1185">Reference proteome</keyword>
<sequence length="66" mass="7506">MMNQGSHYNKISSTSTESYFNEKTLRKQILRSILECFLATGTIPGKHASLVCHTFNVLHIICSIYK</sequence>
<dbReference type="AlphaFoldDB" id="A0A0F9ZGR3"/>
<reference evidence="1 2" key="1">
    <citation type="journal article" date="2015" name="Environ. Microbiol.">
        <title>Genome analyses suggest the presence of polyploidy and recent human-driven expansions in eight global populations of the honeybee pathogen Nosema ceranae.</title>
        <authorList>
            <person name="Pelin A."/>
            <person name="Selman M."/>
            <person name="Aris-Brosou S."/>
            <person name="Farinelli L."/>
            <person name="Corradi N."/>
        </authorList>
    </citation>
    <scope>NUCLEOTIDE SEQUENCE [LARGE SCALE GENOMIC DNA]</scope>
    <source>
        <strain evidence="1 2">PA08 1199</strain>
    </source>
</reference>
<gene>
    <name evidence="1" type="ORF">AAJ76_3000113883</name>
</gene>
<evidence type="ECO:0000313" key="2">
    <source>
        <dbReference type="Proteomes" id="UP000034350"/>
    </source>
</evidence>
<dbReference type="GeneID" id="36319962"/>
<dbReference type="RefSeq" id="XP_024332196.1">
    <property type="nucleotide sequence ID" value="XM_024475031.1"/>
</dbReference>
<proteinExistence type="predicted"/>
<comment type="caution">
    <text evidence="1">The sequence shown here is derived from an EMBL/GenBank/DDBJ whole genome shotgun (WGS) entry which is preliminary data.</text>
</comment>
<dbReference type="VEuPathDB" id="MicrosporidiaDB:AAJ76_3000113883"/>